<evidence type="ECO:0000256" key="6">
    <source>
        <dbReference type="PIRNR" id="PIRNR015840"/>
    </source>
</evidence>
<organism evidence="9 10">
    <name type="scientific">Parthenolecanium corni</name>
    <dbReference type="NCBI Taxonomy" id="536013"/>
    <lineage>
        <taxon>Eukaryota</taxon>
        <taxon>Metazoa</taxon>
        <taxon>Ecdysozoa</taxon>
        <taxon>Arthropoda</taxon>
        <taxon>Hexapoda</taxon>
        <taxon>Insecta</taxon>
        <taxon>Pterygota</taxon>
        <taxon>Neoptera</taxon>
        <taxon>Paraneoptera</taxon>
        <taxon>Hemiptera</taxon>
        <taxon>Sternorrhyncha</taxon>
        <taxon>Coccoidea</taxon>
        <taxon>Coccidae</taxon>
        <taxon>Parthenolecanium</taxon>
    </lineage>
</organism>
<dbReference type="PANTHER" id="PTHR10926">
    <property type="entry name" value="CELL CYCLE CONTROL PROTEIN 50"/>
    <property type="match status" value="1"/>
</dbReference>
<keyword evidence="10" id="KW-1185">Reference proteome</keyword>
<feature type="transmembrane region" description="Helical" evidence="8">
    <location>
        <begin position="38"/>
        <end position="59"/>
    </location>
</feature>
<feature type="transmembrane region" description="Helical" evidence="8">
    <location>
        <begin position="310"/>
        <end position="335"/>
    </location>
</feature>
<sequence>MKSAEAKPALKSSRPVRPRAPRRQVTYRSPRLTVNKSLPVFLFVGVLFTSVGSVILYIFRNAEEVVIDYTHCTSVSNSSQPCTEVVNQLHAAEKCWCEVPFKIENEMTEPVFLFYGLITFLQVPQSLQVPSERMDKVEDESSAEQLPTEVSEQSVNQTIVSASSSSSNEDSYFMFSDTLTVFSVDHSMYVPLVRTGVAWPDMRCGKCSRHSPLNLKKTQANFSRSKLQENFADFDMQKLENDDFMVWMQPIASSTFSKLYRQINYATLFNGSLPKGDYQLLVTYTYPVTSYGGSKSLIVANSTILGAKNMLLGFAYVVTGCICLIISIVLCGIRLRRKMIQKKKA</sequence>
<comment type="subcellular location">
    <subcellularLocation>
        <location evidence="1">Membrane</location>
        <topology evidence="1">Multi-pass membrane protein</topology>
    </subcellularLocation>
</comment>
<dbReference type="GO" id="GO:0005886">
    <property type="term" value="C:plasma membrane"/>
    <property type="evidence" value="ECO:0007669"/>
    <property type="project" value="TreeGrafter"/>
</dbReference>
<keyword evidence="5 6" id="KW-0472">Membrane</keyword>
<keyword evidence="4 8" id="KW-1133">Transmembrane helix</keyword>
<dbReference type="PANTHER" id="PTHR10926:SF0">
    <property type="entry name" value="CDC50, ISOFORM A"/>
    <property type="match status" value="1"/>
</dbReference>
<keyword evidence="3 8" id="KW-0812">Transmembrane</keyword>
<evidence type="ECO:0000256" key="3">
    <source>
        <dbReference type="ARBA" id="ARBA00022692"/>
    </source>
</evidence>
<dbReference type="EMBL" id="JBBCAQ010000022">
    <property type="protein sequence ID" value="KAK7590088.1"/>
    <property type="molecule type" value="Genomic_DNA"/>
</dbReference>
<evidence type="ECO:0000256" key="2">
    <source>
        <dbReference type="ARBA" id="ARBA00009457"/>
    </source>
</evidence>
<dbReference type="Proteomes" id="UP001367676">
    <property type="component" value="Unassembled WGS sequence"/>
</dbReference>
<dbReference type="GO" id="GO:0005794">
    <property type="term" value="C:Golgi apparatus"/>
    <property type="evidence" value="ECO:0007669"/>
    <property type="project" value="TreeGrafter"/>
</dbReference>
<gene>
    <name evidence="9" type="ORF">V9T40_001701</name>
</gene>
<evidence type="ECO:0000313" key="9">
    <source>
        <dbReference type="EMBL" id="KAK7590088.1"/>
    </source>
</evidence>
<evidence type="ECO:0000256" key="1">
    <source>
        <dbReference type="ARBA" id="ARBA00004141"/>
    </source>
</evidence>
<evidence type="ECO:0000256" key="7">
    <source>
        <dbReference type="SAM" id="MobiDB-lite"/>
    </source>
</evidence>
<dbReference type="GO" id="GO:0005783">
    <property type="term" value="C:endoplasmic reticulum"/>
    <property type="evidence" value="ECO:0007669"/>
    <property type="project" value="TreeGrafter"/>
</dbReference>
<comment type="similarity">
    <text evidence="2 6">Belongs to the CDC50/LEM3 family.</text>
</comment>
<reference evidence="9 10" key="1">
    <citation type="submission" date="2024-03" db="EMBL/GenBank/DDBJ databases">
        <title>Adaptation during the transition from Ophiocordyceps entomopathogen to insect associate is accompanied by gene loss and intensified selection.</title>
        <authorList>
            <person name="Ward C.M."/>
            <person name="Onetto C.A."/>
            <person name="Borneman A.R."/>
        </authorList>
    </citation>
    <scope>NUCLEOTIDE SEQUENCE [LARGE SCALE GENOMIC DNA]</scope>
    <source>
        <strain evidence="9">AWRI1</strain>
        <tissue evidence="9">Single Adult Female</tissue>
    </source>
</reference>
<dbReference type="PIRSF" id="PIRSF015840">
    <property type="entry name" value="DUF284_TM_euk"/>
    <property type="match status" value="1"/>
</dbReference>
<proteinExistence type="inferred from homology"/>
<dbReference type="Pfam" id="PF03381">
    <property type="entry name" value="CDC50"/>
    <property type="match status" value="1"/>
</dbReference>
<evidence type="ECO:0000256" key="4">
    <source>
        <dbReference type="ARBA" id="ARBA00022989"/>
    </source>
</evidence>
<evidence type="ECO:0008006" key="11">
    <source>
        <dbReference type="Google" id="ProtNLM"/>
    </source>
</evidence>
<comment type="caution">
    <text evidence="9">The sequence shown here is derived from an EMBL/GenBank/DDBJ whole genome shotgun (WGS) entry which is preliminary data.</text>
</comment>
<accession>A0AAN9Y4V7</accession>
<evidence type="ECO:0000256" key="5">
    <source>
        <dbReference type="ARBA" id="ARBA00023136"/>
    </source>
</evidence>
<feature type="region of interest" description="Disordered" evidence="7">
    <location>
        <begin position="1"/>
        <end position="23"/>
    </location>
</feature>
<protein>
    <recommendedName>
        <fullName evidence="11">Cell cycle control protein</fullName>
    </recommendedName>
</protein>
<name>A0AAN9Y4V7_9HEMI</name>
<evidence type="ECO:0000256" key="8">
    <source>
        <dbReference type="SAM" id="Phobius"/>
    </source>
</evidence>
<evidence type="ECO:0000313" key="10">
    <source>
        <dbReference type="Proteomes" id="UP001367676"/>
    </source>
</evidence>
<dbReference type="AlphaFoldDB" id="A0AAN9Y4V7"/>
<dbReference type="InterPro" id="IPR005045">
    <property type="entry name" value="CDC50/LEM3_fam"/>
</dbReference>